<dbReference type="Proteomes" id="UP001371456">
    <property type="component" value="Unassembled WGS sequence"/>
</dbReference>
<organism evidence="6 7">
    <name type="scientific">Solanum bulbocastanum</name>
    <name type="common">Wild potato</name>
    <dbReference type="NCBI Taxonomy" id="147425"/>
    <lineage>
        <taxon>Eukaryota</taxon>
        <taxon>Viridiplantae</taxon>
        <taxon>Streptophyta</taxon>
        <taxon>Embryophyta</taxon>
        <taxon>Tracheophyta</taxon>
        <taxon>Spermatophyta</taxon>
        <taxon>Magnoliopsida</taxon>
        <taxon>eudicotyledons</taxon>
        <taxon>Gunneridae</taxon>
        <taxon>Pentapetalae</taxon>
        <taxon>asterids</taxon>
        <taxon>lamiids</taxon>
        <taxon>Solanales</taxon>
        <taxon>Solanaceae</taxon>
        <taxon>Solanoideae</taxon>
        <taxon>Solaneae</taxon>
        <taxon>Solanum</taxon>
    </lineage>
</organism>
<proteinExistence type="predicted"/>
<dbReference type="Gene3D" id="3.30.200.20">
    <property type="entry name" value="Phosphorylase Kinase, domain 1"/>
    <property type="match status" value="2"/>
</dbReference>
<evidence type="ECO:0000313" key="7">
    <source>
        <dbReference type="Proteomes" id="UP001371456"/>
    </source>
</evidence>
<evidence type="ECO:0000256" key="4">
    <source>
        <dbReference type="ARBA" id="ARBA00022777"/>
    </source>
</evidence>
<evidence type="ECO:0000313" key="6">
    <source>
        <dbReference type="EMBL" id="KAK6794139.1"/>
    </source>
</evidence>
<reference evidence="6 7" key="1">
    <citation type="submission" date="2024-02" db="EMBL/GenBank/DDBJ databases">
        <title>de novo genome assembly of Solanum bulbocastanum strain 11H21.</title>
        <authorList>
            <person name="Hosaka A.J."/>
        </authorList>
    </citation>
    <scope>NUCLEOTIDE SEQUENCE [LARGE SCALE GENOMIC DNA]</scope>
    <source>
        <tissue evidence="6">Young leaves</tissue>
    </source>
</reference>
<evidence type="ECO:0000256" key="3">
    <source>
        <dbReference type="ARBA" id="ARBA00022741"/>
    </source>
</evidence>
<dbReference type="PANTHER" id="PTHR27002">
    <property type="entry name" value="RECEPTOR-LIKE SERINE/THREONINE-PROTEIN KINASE SD1-8"/>
    <property type="match status" value="1"/>
</dbReference>
<evidence type="ECO:0008006" key="8">
    <source>
        <dbReference type="Google" id="ProtNLM"/>
    </source>
</evidence>
<gene>
    <name evidence="6" type="ORF">RDI58_007592</name>
</gene>
<protein>
    <recommendedName>
        <fullName evidence="8">Protein kinase domain-containing protein</fullName>
    </recommendedName>
</protein>
<dbReference type="GO" id="GO:0005524">
    <property type="term" value="F:ATP binding"/>
    <property type="evidence" value="ECO:0007669"/>
    <property type="project" value="UniProtKB-KW"/>
</dbReference>
<dbReference type="EMBL" id="JBANQN010000003">
    <property type="protein sequence ID" value="KAK6794139.1"/>
    <property type="molecule type" value="Genomic_DNA"/>
</dbReference>
<dbReference type="PANTHER" id="PTHR27002:SF1097">
    <property type="entry name" value="RECEPTOR-LIKE SERINE_THREONINE-PROTEIN KINASE"/>
    <property type="match status" value="1"/>
</dbReference>
<dbReference type="SUPFAM" id="SSF56112">
    <property type="entry name" value="Protein kinase-like (PK-like)"/>
    <property type="match status" value="1"/>
</dbReference>
<keyword evidence="1" id="KW-0723">Serine/threonine-protein kinase</keyword>
<dbReference type="GO" id="GO:0004674">
    <property type="term" value="F:protein serine/threonine kinase activity"/>
    <property type="evidence" value="ECO:0007669"/>
    <property type="project" value="UniProtKB-KW"/>
</dbReference>
<keyword evidence="7" id="KW-1185">Reference proteome</keyword>
<accession>A0AAN8YHU6</accession>
<keyword evidence="4" id="KW-0418">Kinase</keyword>
<name>A0AAN8YHU6_SOLBU</name>
<keyword evidence="5" id="KW-0067">ATP-binding</keyword>
<dbReference type="InterPro" id="IPR011009">
    <property type="entry name" value="Kinase-like_dom_sf"/>
</dbReference>
<evidence type="ECO:0000256" key="5">
    <source>
        <dbReference type="ARBA" id="ARBA00022840"/>
    </source>
</evidence>
<keyword evidence="3" id="KW-0547">Nucleotide-binding</keyword>
<evidence type="ECO:0000256" key="1">
    <source>
        <dbReference type="ARBA" id="ARBA00022527"/>
    </source>
</evidence>
<keyword evidence="2" id="KW-0808">Transferase</keyword>
<dbReference type="GO" id="GO:0005886">
    <property type="term" value="C:plasma membrane"/>
    <property type="evidence" value="ECO:0007669"/>
    <property type="project" value="TreeGrafter"/>
</dbReference>
<evidence type="ECO:0000256" key="2">
    <source>
        <dbReference type="ARBA" id="ARBA00022679"/>
    </source>
</evidence>
<sequence>MERGMDNFFFFNIKVGTTYYPAYNCRDSILNEDKGASDLAAATNNFSLANKIGHGGFGNVYKDFTYFENEVKLIAKLHHRNLTKLLGYYINGAEKFLVYELMANNSVDKVIFDPARRGTGTVTWAIHIVAGNKW</sequence>
<dbReference type="AlphaFoldDB" id="A0AAN8YHU6"/>
<comment type="caution">
    <text evidence="6">The sequence shown here is derived from an EMBL/GenBank/DDBJ whole genome shotgun (WGS) entry which is preliminary data.</text>
</comment>